<name>A0A0B7MXR3_9FUNG</name>
<dbReference type="AlphaFoldDB" id="A0A0B7MXR3"/>
<evidence type="ECO:0000313" key="2">
    <source>
        <dbReference type="EMBL" id="CEP10821.1"/>
    </source>
</evidence>
<protein>
    <submittedName>
        <fullName evidence="2">Uncharacterized protein</fullName>
    </submittedName>
</protein>
<feature type="compositionally biased region" description="Basic and acidic residues" evidence="1">
    <location>
        <begin position="14"/>
        <end position="49"/>
    </location>
</feature>
<dbReference type="EMBL" id="LN725377">
    <property type="protein sequence ID" value="CEP10821.1"/>
    <property type="molecule type" value="Genomic_DNA"/>
</dbReference>
<accession>A0A0B7MXR3</accession>
<gene>
    <name evidence="2" type="primary">PARPA_04603.1 scaffold 14651</name>
</gene>
<dbReference type="Proteomes" id="UP000054107">
    <property type="component" value="Unassembled WGS sequence"/>
</dbReference>
<feature type="compositionally biased region" description="Low complexity" evidence="1">
    <location>
        <begin position="1"/>
        <end position="13"/>
    </location>
</feature>
<keyword evidence="3" id="KW-1185">Reference proteome</keyword>
<evidence type="ECO:0000313" key="3">
    <source>
        <dbReference type="Proteomes" id="UP000054107"/>
    </source>
</evidence>
<feature type="region of interest" description="Disordered" evidence="1">
    <location>
        <begin position="1"/>
        <end position="49"/>
    </location>
</feature>
<proteinExistence type="predicted"/>
<sequence length="285" mass="31545">MQTTITQNNQTKIQKNEKTNDQKNYEKNDEKNEKTEKNKKNEKEYINDSETKVVTPALGSTPDVAEQAPSIRQRVRKLPISIKTSSSVLQTAGNKRRFTETPVTPSILSRLSGTLSKAQNELIYKFGKSKNTIVCEHCTNIGCISITSLRHDSASDEEEDIESAPTLEFQCTICRREQSANHVHQALGFISKKSKNDTTIATTTATSTLLPGSPASMVSAADNALSEQYLQLKHKISCIECSAVGTMVKFGFTQTAQPRPRFQCGQCKRIFNISILADMMSAVTT</sequence>
<evidence type="ECO:0000256" key="1">
    <source>
        <dbReference type="SAM" id="MobiDB-lite"/>
    </source>
</evidence>
<organism evidence="2 3">
    <name type="scientific">Parasitella parasitica</name>
    <dbReference type="NCBI Taxonomy" id="35722"/>
    <lineage>
        <taxon>Eukaryota</taxon>
        <taxon>Fungi</taxon>
        <taxon>Fungi incertae sedis</taxon>
        <taxon>Mucoromycota</taxon>
        <taxon>Mucoromycotina</taxon>
        <taxon>Mucoromycetes</taxon>
        <taxon>Mucorales</taxon>
        <taxon>Mucorineae</taxon>
        <taxon>Mucoraceae</taxon>
        <taxon>Parasitella</taxon>
    </lineage>
</organism>
<dbReference type="OrthoDB" id="2206543at2759"/>
<reference evidence="2 3" key="1">
    <citation type="submission" date="2014-09" db="EMBL/GenBank/DDBJ databases">
        <authorList>
            <person name="Ellenberger Sabrina"/>
        </authorList>
    </citation>
    <scope>NUCLEOTIDE SEQUENCE [LARGE SCALE GENOMIC DNA]</scope>
    <source>
        <strain evidence="2 3">CBS 412.66</strain>
    </source>
</reference>